<organism evidence="2 3">
    <name type="scientific">Mobiluncus curtisii</name>
    <dbReference type="NCBI Taxonomy" id="2051"/>
    <lineage>
        <taxon>Bacteria</taxon>
        <taxon>Bacillati</taxon>
        <taxon>Actinomycetota</taxon>
        <taxon>Actinomycetes</taxon>
        <taxon>Actinomycetales</taxon>
        <taxon>Actinomycetaceae</taxon>
        <taxon>Mobiluncus</taxon>
    </lineage>
</organism>
<dbReference type="InterPro" id="IPR002818">
    <property type="entry name" value="DJ-1/PfpI"/>
</dbReference>
<dbReference type="CDD" id="cd03135">
    <property type="entry name" value="GATase1_DJ-1"/>
    <property type="match status" value="1"/>
</dbReference>
<dbReference type="RefSeq" id="WP_013188531.1">
    <property type="nucleotide sequence ID" value="NZ_CP068112.1"/>
</dbReference>
<evidence type="ECO:0000313" key="2">
    <source>
        <dbReference type="EMBL" id="SQB64340.1"/>
    </source>
</evidence>
<dbReference type="InterPro" id="IPR029062">
    <property type="entry name" value="Class_I_gatase-like"/>
</dbReference>
<accession>A0A2X3ART4</accession>
<dbReference type="Proteomes" id="UP000250245">
    <property type="component" value="Unassembled WGS sequence"/>
</dbReference>
<dbReference type="PANTHER" id="PTHR48094">
    <property type="entry name" value="PROTEIN/NUCLEIC ACID DEGLYCASE DJ-1-RELATED"/>
    <property type="match status" value="1"/>
</dbReference>
<evidence type="ECO:0000313" key="3">
    <source>
        <dbReference type="Proteomes" id="UP000250245"/>
    </source>
</evidence>
<name>A0A2X3ART4_9ACTO</name>
<evidence type="ECO:0000259" key="1">
    <source>
        <dbReference type="Pfam" id="PF01965"/>
    </source>
</evidence>
<dbReference type="PANTHER" id="PTHR48094:SF12">
    <property type="entry name" value="PARKINSON DISEASE PROTEIN 7 HOMOLOG"/>
    <property type="match status" value="1"/>
</dbReference>
<protein>
    <submittedName>
        <fullName evidence="2">Chaperone protein YajL</fullName>
    </submittedName>
</protein>
<reference evidence="2 3" key="1">
    <citation type="submission" date="2018-06" db="EMBL/GenBank/DDBJ databases">
        <authorList>
            <consortium name="Pathogen Informatics"/>
            <person name="Doyle S."/>
        </authorList>
    </citation>
    <scope>NUCLEOTIDE SEQUENCE [LARGE SCALE GENOMIC DNA]</scope>
    <source>
        <strain evidence="2 3">NCTC11820</strain>
    </source>
</reference>
<gene>
    <name evidence="2" type="primary">yajL</name>
    <name evidence="2" type="ORF">NCTC11820_00678</name>
</gene>
<dbReference type="Pfam" id="PF01965">
    <property type="entry name" value="DJ-1_PfpI"/>
    <property type="match status" value="1"/>
</dbReference>
<dbReference type="SUPFAM" id="SSF52317">
    <property type="entry name" value="Class I glutamine amidotransferase-like"/>
    <property type="match status" value="1"/>
</dbReference>
<dbReference type="EMBL" id="UASJ01000001">
    <property type="protein sequence ID" value="SQB64340.1"/>
    <property type="molecule type" value="Genomic_DNA"/>
</dbReference>
<dbReference type="OMA" id="KATCYPG"/>
<dbReference type="Gene3D" id="3.40.50.880">
    <property type="match status" value="1"/>
</dbReference>
<dbReference type="AlphaFoldDB" id="A0A2X3ART4"/>
<feature type="domain" description="DJ-1/PfpI" evidence="1">
    <location>
        <begin position="3"/>
        <end position="167"/>
    </location>
</feature>
<proteinExistence type="predicted"/>
<dbReference type="GO" id="GO:0005737">
    <property type="term" value="C:cytoplasm"/>
    <property type="evidence" value="ECO:0007669"/>
    <property type="project" value="TreeGrafter"/>
</dbReference>
<dbReference type="InterPro" id="IPR050325">
    <property type="entry name" value="Prot/Nucl_acid_deglycase"/>
</dbReference>
<sequence length="187" mass="19800">MEASIFIANGVEECEALLVVDLLRRGGIEIQTVAVNDATGTDEKARTIVSSHQVPLICDVHLNSYVPSDEKVLVIPGGKLGVDNLKASAKLSQILRSHQENLAAVCAGPTVLGALGLLDEHKATVYPGFQDGLGSADYTDTGLIHDGRVITARALGASIDFALEIIALLRDESQAQQVAAQICYQTH</sequence>
<dbReference type="GeneID" id="55564191"/>